<dbReference type="InterPro" id="IPR011964">
    <property type="entry name" value="YVTN_b-propeller_repeat"/>
</dbReference>
<dbReference type="PANTHER" id="PTHR47197:SF3">
    <property type="entry name" value="DIHYDRO-HEME D1 DEHYDROGENASE"/>
    <property type="match status" value="1"/>
</dbReference>
<dbReference type="Proteomes" id="UP001197974">
    <property type="component" value="Chromosome"/>
</dbReference>
<dbReference type="NCBIfam" id="TIGR02276">
    <property type="entry name" value="beta_rpt_yvtn"/>
    <property type="match status" value="1"/>
</dbReference>
<accession>A0ABY9JSV3</accession>
<dbReference type="InterPro" id="IPR011048">
    <property type="entry name" value="Haem_d1_sf"/>
</dbReference>
<dbReference type="PANTHER" id="PTHR47197">
    <property type="entry name" value="PROTEIN NIRF"/>
    <property type="match status" value="1"/>
</dbReference>
<proteinExistence type="predicted"/>
<dbReference type="Pfam" id="PF10282">
    <property type="entry name" value="Lactonase"/>
    <property type="match status" value="1"/>
</dbReference>
<dbReference type="EMBL" id="CP129013">
    <property type="protein sequence ID" value="WLR42474.1"/>
    <property type="molecule type" value="Genomic_DNA"/>
</dbReference>
<evidence type="ECO:0000313" key="2">
    <source>
        <dbReference type="Proteomes" id="UP001197974"/>
    </source>
</evidence>
<evidence type="ECO:0000313" key="1">
    <source>
        <dbReference type="EMBL" id="WLR42474.1"/>
    </source>
</evidence>
<dbReference type="InterPro" id="IPR015943">
    <property type="entry name" value="WD40/YVTN_repeat-like_dom_sf"/>
</dbReference>
<gene>
    <name evidence="1" type="ORF">LC087_17530</name>
</gene>
<name>A0ABY9JSV3_9BACI</name>
<dbReference type="InterPro" id="IPR019405">
    <property type="entry name" value="Lactonase_7-beta_prop"/>
</dbReference>
<protein>
    <submittedName>
        <fullName evidence="1">YncE family protein</fullName>
    </submittedName>
</protein>
<dbReference type="RefSeq" id="WP_226540979.1">
    <property type="nucleotide sequence ID" value="NZ_CP129013.1"/>
</dbReference>
<organism evidence="1 2">
    <name type="scientific">Bacillus carboniphilus</name>
    <dbReference type="NCBI Taxonomy" id="86663"/>
    <lineage>
        <taxon>Bacteria</taxon>
        <taxon>Bacillati</taxon>
        <taxon>Bacillota</taxon>
        <taxon>Bacilli</taxon>
        <taxon>Bacillales</taxon>
        <taxon>Bacillaceae</taxon>
        <taxon>Bacillus</taxon>
    </lineage>
</organism>
<keyword evidence="2" id="KW-1185">Reference proteome</keyword>
<reference evidence="1 2" key="1">
    <citation type="submission" date="2023-06" db="EMBL/GenBank/DDBJ databases">
        <title>Five Gram-positive bacteria isolated from mangrove sediments in Shenzhen, Guangdong, China.</title>
        <authorList>
            <person name="Yu S."/>
            <person name="Zheng W."/>
            <person name="Huang Y."/>
        </authorList>
    </citation>
    <scope>NUCLEOTIDE SEQUENCE [LARGE SCALE GENOMIC DNA]</scope>
    <source>
        <strain evidence="1 2">SaN35-3</strain>
    </source>
</reference>
<sequence>MAVQFTTAPIDNQNNNIILVEIRIRNTDPSNQMQVVAKLFDEGSSTESLVSSTAFVVNSSSTESVSLITATLTSFLIEIEVVLENRSDDITVTAAHPTITIFGNSIEFIQFIRTLVSNPNILQEIEYPITPQLNLFLPDKIDCGGTISGDLTLGGVPQPGIDVMLSASVTGVSFTPNPSVTDMNGDFVTTVTVPKPTFLQNSLFSASTQFNGNNIQTQSITEVECGVLLYVTGGGEVSVVDGNSRMIIDTVSIEEVSVQDIGVSRSTAQLYVPYSSGSSTTGISVIDLLTNTLNTSVTFPSGQRFGIDVNKLLNNVYVSQSSGVNAIEVIDPQLNQIIDTITISNGGNVPFGVAVNDITQSVYVAADNVIILIDANTNNITDTIGTAGNYLGIAVSQNLNKIYAKEFSNNIAVIDGAINEIVMTITVGAPGTGATSPLAVSENTDQLYVSNGGDDTVSIVDVTNDIIIKTLSVGNSPAGIAVSETLDQVFVVNYQENTVSVIDAITNNIIDTITGFMTAGNAGVIAISESC</sequence>
<dbReference type="Gene3D" id="2.130.10.10">
    <property type="entry name" value="YVTN repeat-like/Quinoprotein amine dehydrogenase"/>
    <property type="match status" value="2"/>
</dbReference>
<dbReference type="InterPro" id="IPR051200">
    <property type="entry name" value="Host-pathogen_enzymatic-act"/>
</dbReference>
<dbReference type="SUPFAM" id="SSF51004">
    <property type="entry name" value="C-terminal (heme d1) domain of cytochrome cd1-nitrite reductase"/>
    <property type="match status" value="1"/>
</dbReference>